<evidence type="ECO:0000313" key="1">
    <source>
        <dbReference type="EMBL" id="RMI47304.1"/>
    </source>
</evidence>
<sequence length="382" mass="39526">MAIVVASLVGVPGVAEADSGPPGSVMSRYETATGAVLERDAGQSSPVPGQPGKSLWVFGDTPIAVNGSVCDTCFIPGSSAAVSTNTPGKVPDGLSELPTPPAAPTLPNSNAPKVFLPNRTDLKLPSGADCGTGGYSASWVSGATPGPDMPLKYNGTSYNAAKLIFLTYGTFCVTKSAMINEGFAATFYDPVANAFVDPSLIFGQAADGSERPWQQNFSSPIFSDGYLYMYATCSPFNCSGGGSTTVVRTPVAKWNSGSSYQWAASASPTGGVTGWTGDPAQAVTVLPGQAALTQVDVKSYPGHGLIMLGQTDFNGAYQEWTASSPAGPWKAGSSGRLGECATYTRSWCYAVTGHPELSTSAGAMVSYLRPDSDRLRMDVIPW</sequence>
<name>A0A3M2MC53_9ACTN</name>
<gene>
    <name evidence="1" type="ORF">EBO15_03720</name>
</gene>
<reference evidence="1 2" key="1">
    <citation type="submission" date="2018-10" db="EMBL/GenBank/DDBJ databases">
        <title>Isolation from soil.</title>
        <authorList>
            <person name="Hu J."/>
        </authorList>
    </citation>
    <scope>NUCLEOTIDE SEQUENCE [LARGE SCALE GENOMIC DNA]</scope>
    <source>
        <strain evidence="1 2">NEAU-Ht49</strain>
    </source>
</reference>
<proteinExistence type="predicted"/>
<dbReference type="EMBL" id="RFFG01000004">
    <property type="protein sequence ID" value="RMI47304.1"/>
    <property type="molecule type" value="Genomic_DNA"/>
</dbReference>
<dbReference type="RefSeq" id="WP_122192870.1">
    <property type="nucleotide sequence ID" value="NZ_JBHSKC010000008.1"/>
</dbReference>
<accession>A0A3M2MC53</accession>
<dbReference type="OrthoDB" id="3205711at2"/>
<organism evidence="1 2">
    <name type="scientific">Actinomadura harenae</name>
    <dbReference type="NCBI Taxonomy" id="2483351"/>
    <lineage>
        <taxon>Bacteria</taxon>
        <taxon>Bacillati</taxon>
        <taxon>Actinomycetota</taxon>
        <taxon>Actinomycetes</taxon>
        <taxon>Streptosporangiales</taxon>
        <taxon>Thermomonosporaceae</taxon>
        <taxon>Actinomadura</taxon>
    </lineage>
</organism>
<dbReference type="Proteomes" id="UP000282674">
    <property type="component" value="Unassembled WGS sequence"/>
</dbReference>
<dbReference type="AlphaFoldDB" id="A0A3M2MC53"/>
<protein>
    <recommendedName>
        <fullName evidence="3">DUF4185 domain-containing protein</fullName>
    </recommendedName>
</protein>
<comment type="caution">
    <text evidence="1">The sequence shown here is derived from an EMBL/GenBank/DDBJ whole genome shotgun (WGS) entry which is preliminary data.</text>
</comment>
<keyword evidence="2" id="KW-1185">Reference proteome</keyword>
<evidence type="ECO:0008006" key="3">
    <source>
        <dbReference type="Google" id="ProtNLM"/>
    </source>
</evidence>
<evidence type="ECO:0000313" key="2">
    <source>
        <dbReference type="Proteomes" id="UP000282674"/>
    </source>
</evidence>